<dbReference type="InterPro" id="IPR013783">
    <property type="entry name" value="Ig-like_fold"/>
</dbReference>
<keyword evidence="1" id="KW-0472">Membrane</keyword>
<dbReference type="CDD" id="cd00063">
    <property type="entry name" value="FN3"/>
    <property type="match status" value="1"/>
</dbReference>
<gene>
    <name evidence="4" type="ORF">COT64_02880</name>
</gene>
<dbReference type="Pfam" id="PF00041">
    <property type="entry name" value="fn3"/>
    <property type="match status" value="1"/>
</dbReference>
<dbReference type="PROSITE" id="PS50853">
    <property type="entry name" value="FN3"/>
    <property type="match status" value="1"/>
</dbReference>
<dbReference type="Proteomes" id="UP000230775">
    <property type="component" value="Unassembled WGS sequence"/>
</dbReference>
<name>A0A2H0WP21_9BACT</name>
<dbReference type="SUPFAM" id="SSF49265">
    <property type="entry name" value="Fibronectin type III"/>
    <property type="match status" value="1"/>
</dbReference>
<evidence type="ECO:0000256" key="2">
    <source>
        <dbReference type="SAM" id="SignalP"/>
    </source>
</evidence>
<dbReference type="AlphaFoldDB" id="A0A2H0WP21"/>
<feature type="transmembrane region" description="Helical" evidence="1">
    <location>
        <begin position="180"/>
        <end position="198"/>
    </location>
</feature>
<protein>
    <recommendedName>
        <fullName evidence="3">Fibronectin type-III domain-containing protein</fullName>
    </recommendedName>
</protein>
<keyword evidence="1" id="KW-0812">Transmembrane</keyword>
<keyword evidence="2" id="KW-0732">Signal</keyword>
<evidence type="ECO:0000259" key="3">
    <source>
        <dbReference type="PROSITE" id="PS50853"/>
    </source>
</evidence>
<sequence>MHRKFFIIFIFVFLFLFFAPQALNGVNAATCKDKRPATAPVLTSAVAGKDSVTLTWTEAQDPLTYYLVSYGRTATEIEYGNPNVGGKGTTTYTVGGLVTGVKYYFKVAGVNGCRPGKFSNKLSATPGFIKKSNVNTPNLSIYKSVQGASASATSPTVAEAEMPVPLVTTNEGSPKCVTCVSWQLLIIEALLLIFYLYLAEKVTFLKPIFSITIPVVMYILFWKINQGCPQNEFTCKYFLPLEAIIFIVVEIAYKNMSYKTKDRRKK</sequence>
<organism evidence="4 5">
    <name type="scientific">Candidatus Shapirobacteria bacterium CG09_land_8_20_14_0_10_39_12</name>
    <dbReference type="NCBI Taxonomy" id="1974885"/>
    <lineage>
        <taxon>Bacteria</taxon>
        <taxon>Candidatus Shapironibacteriota</taxon>
    </lineage>
</organism>
<feature type="domain" description="Fibronectin type-III" evidence="3">
    <location>
        <begin position="36"/>
        <end position="132"/>
    </location>
</feature>
<keyword evidence="1" id="KW-1133">Transmembrane helix</keyword>
<accession>A0A2H0WP21</accession>
<dbReference type="Gene3D" id="2.60.40.10">
    <property type="entry name" value="Immunoglobulins"/>
    <property type="match status" value="1"/>
</dbReference>
<proteinExistence type="predicted"/>
<evidence type="ECO:0000313" key="4">
    <source>
        <dbReference type="EMBL" id="PIS14396.1"/>
    </source>
</evidence>
<feature type="transmembrane region" description="Helical" evidence="1">
    <location>
        <begin position="205"/>
        <end position="225"/>
    </location>
</feature>
<dbReference type="InterPro" id="IPR036116">
    <property type="entry name" value="FN3_sf"/>
</dbReference>
<dbReference type="InterPro" id="IPR003961">
    <property type="entry name" value="FN3_dom"/>
</dbReference>
<evidence type="ECO:0000256" key="1">
    <source>
        <dbReference type="SAM" id="Phobius"/>
    </source>
</evidence>
<reference evidence="5" key="1">
    <citation type="submission" date="2017-09" db="EMBL/GenBank/DDBJ databases">
        <title>Depth-based differentiation of microbial function through sediment-hosted aquifers and enrichment of novel symbionts in the deep terrestrial subsurface.</title>
        <authorList>
            <person name="Probst A.J."/>
            <person name="Ladd B."/>
            <person name="Jarett J.K."/>
            <person name="Geller-Mcgrath D.E."/>
            <person name="Sieber C.M.K."/>
            <person name="Emerson J.B."/>
            <person name="Anantharaman K."/>
            <person name="Thomas B.C."/>
            <person name="Malmstrom R."/>
            <person name="Stieglmeier M."/>
            <person name="Klingl A."/>
            <person name="Woyke T."/>
            <person name="Ryan C.M."/>
            <person name="Banfield J.F."/>
        </authorList>
    </citation>
    <scope>NUCLEOTIDE SEQUENCE [LARGE SCALE GENOMIC DNA]</scope>
</reference>
<feature type="signal peptide" evidence="2">
    <location>
        <begin position="1"/>
        <end position="24"/>
    </location>
</feature>
<dbReference type="EMBL" id="PEZI01000059">
    <property type="protein sequence ID" value="PIS14396.1"/>
    <property type="molecule type" value="Genomic_DNA"/>
</dbReference>
<dbReference type="SMART" id="SM00060">
    <property type="entry name" value="FN3"/>
    <property type="match status" value="1"/>
</dbReference>
<comment type="caution">
    <text evidence="4">The sequence shown here is derived from an EMBL/GenBank/DDBJ whole genome shotgun (WGS) entry which is preliminary data.</text>
</comment>
<evidence type="ECO:0000313" key="5">
    <source>
        <dbReference type="Proteomes" id="UP000230775"/>
    </source>
</evidence>
<feature type="chain" id="PRO_5013923994" description="Fibronectin type-III domain-containing protein" evidence="2">
    <location>
        <begin position="25"/>
        <end position="266"/>
    </location>
</feature>